<name>A0A8E2EZT9_9PEZI</name>
<keyword evidence="2" id="KW-1185">Reference proteome</keyword>
<dbReference type="AlphaFoldDB" id="A0A8E2EZT9"/>
<dbReference type="Proteomes" id="UP000250140">
    <property type="component" value="Unassembled WGS sequence"/>
</dbReference>
<proteinExistence type="predicted"/>
<evidence type="ECO:0000313" key="1">
    <source>
        <dbReference type="EMBL" id="OCL07957.1"/>
    </source>
</evidence>
<gene>
    <name evidence="1" type="ORF">AOQ84DRAFT_222400</name>
</gene>
<evidence type="ECO:0000313" key="2">
    <source>
        <dbReference type="Proteomes" id="UP000250140"/>
    </source>
</evidence>
<dbReference type="OrthoDB" id="5410365at2759"/>
<accession>A0A8E2EZT9</accession>
<dbReference type="EMBL" id="KV749748">
    <property type="protein sequence ID" value="OCL07957.1"/>
    <property type="molecule type" value="Genomic_DNA"/>
</dbReference>
<protein>
    <submittedName>
        <fullName evidence="1">Uncharacterized protein</fullName>
    </submittedName>
</protein>
<sequence>MASQLILLDEFLPMNALGLGSLVESLKNPVMDAYMLKRPLPARPLPAEAILSMAAKSFHALLSSKNSTSFRLALTRLLSASYTIHKTSDFSLQSIKVNRYQLKQLKDIFRELYTAEDDTISRSVEKKHRAATDITAPISTTATGGTGVPGVGDALDSGSGVSFPGSRATHKSFILEGESIFAIGYKKIIWKSWGLRRREIDKAILDEEITWSILGQKRGREEEAERVSVDLSDDLSATDDVEAAAVEEGNNTDNVDDVAELLKHGVEVDGQTYLISSIVGKE</sequence>
<organism evidence="1 2">
    <name type="scientific">Glonium stellatum</name>
    <dbReference type="NCBI Taxonomy" id="574774"/>
    <lineage>
        <taxon>Eukaryota</taxon>
        <taxon>Fungi</taxon>
        <taxon>Dikarya</taxon>
        <taxon>Ascomycota</taxon>
        <taxon>Pezizomycotina</taxon>
        <taxon>Dothideomycetes</taxon>
        <taxon>Pleosporomycetidae</taxon>
        <taxon>Gloniales</taxon>
        <taxon>Gloniaceae</taxon>
        <taxon>Glonium</taxon>
    </lineage>
</organism>
<reference evidence="1 2" key="1">
    <citation type="journal article" date="2016" name="Nat. Commun.">
        <title>Ectomycorrhizal ecology is imprinted in the genome of the dominant symbiotic fungus Cenococcum geophilum.</title>
        <authorList>
            <consortium name="DOE Joint Genome Institute"/>
            <person name="Peter M."/>
            <person name="Kohler A."/>
            <person name="Ohm R.A."/>
            <person name="Kuo A."/>
            <person name="Krutzmann J."/>
            <person name="Morin E."/>
            <person name="Arend M."/>
            <person name="Barry K.W."/>
            <person name="Binder M."/>
            <person name="Choi C."/>
            <person name="Clum A."/>
            <person name="Copeland A."/>
            <person name="Grisel N."/>
            <person name="Haridas S."/>
            <person name="Kipfer T."/>
            <person name="LaButti K."/>
            <person name="Lindquist E."/>
            <person name="Lipzen A."/>
            <person name="Maire R."/>
            <person name="Meier B."/>
            <person name="Mihaltcheva S."/>
            <person name="Molinier V."/>
            <person name="Murat C."/>
            <person name="Poggeler S."/>
            <person name="Quandt C.A."/>
            <person name="Sperisen C."/>
            <person name="Tritt A."/>
            <person name="Tisserant E."/>
            <person name="Crous P.W."/>
            <person name="Henrissat B."/>
            <person name="Nehls U."/>
            <person name="Egli S."/>
            <person name="Spatafora J.W."/>
            <person name="Grigoriev I.V."/>
            <person name="Martin F.M."/>
        </authorList>
    </citation>
    <scope>NUCLEOTIDE SEQUENCE [LARGE SCALE GENOMIC DNA]</scope>
    <source>
        <strain evidence="1 2">CBS 207.34</strain>
    </source>
</reference>